<proteinExistence type="inferred from homology"/>
<dbReference type="RefSeq" id="XP_659423.1">
    <property type="nucleotide sequence ID" value="XM_654331.1"/>
</dbReference>
<evidence type="ECO:0000256" key="4">
    <source>
        <dbReference type="SAM" id="MobiDB-lite"/>
    </source>
</evidence>
<evidence type="ECO:0000313" key="6">
    <source>
        <dbReference type="EMBL" id="CBF85622.1"/>
    </source>
</evidence>
<dbReference type="Gene3D" id="3.40.50.720">
    <property type="entry name" value="NAD(P)-binding Rossmann-like Domain"/>
    <property type="match status" value="1"/>
</dbReference>
<dbReference type="EMBL" id="BN001307">
    <property type="protein sequence ID" value="CBF85622.1"/>
    <property type="molecule type" value="Genomic_DNA"/>
</dbReference>
<keyword evidence="2" id="KW-0521">NADP</keyword>
<evidence type="ECO:0000256" key="1">
    <source>
        <dbReference type="ARBA" id="ARBA00006328"/>
    </source>
</evidence>
<feature type="domain" description="NmrA-like" evidence="5">
    <location>
        <begin position="5"/>
        <end position="262"/>
    </location>
</feature>
<keyword evidence="7" id="KW-1185">Reference proteome</keyword>
<dbReference type="Proteomes" id="UP000000560">
    <property type="component" value="Chromosome VII"/>
</dbReference>
<dbReference type="InterPro" id="IPR051164">
    <property type="entry name" value="NmrA-like_oxidored"/>
</dbReference>
<dbReference type="PANTHER" id="PTHR42748">
    <property type="entry name" value="NITROGEN METABOLITE REPRESSION PROTEIN NMRA FAMILY MEMBER"/>
    <property type="match status" value="1"/>
</dbReference>
<gene>
    <name evidence="6" type="ORF">ANIA_01819</name>
</gene>
<evidence type="ECO:0000256" key="2">
    <source>
        <dbReference type="ARBA" id="ARBA00022857"/>
    </source>
</evidence>
<comment type="similarity">
    <text evidence="1">Belongs to the NmrA-type oxidoreductase family.</text>
</comment>
<dbReference type="STRING" id="227321.Q5BCB1"/>
<name>Q5BCB1_EMENI</name>
<dbReference type="GO" id="GO:0005634">
    <property type="term" value="C:nucleus"/>
    <property type="evidence" value="ECO:0000318"/>
    <property type="project" value="GO_Central"/>
</dbReference>
<dbReference type="Gene3D" id="3.90.25.10">
    <property type="entry name" value="UDP-galactose 4-epimerase, domain 1"/>
    <property type="match status" value="1"/>
</dbReference>
<evidence type="ECO:0000259" key="5">
    <source>
        <dbReference type="Pfam" id="PF05368"/>
    </source>
</evidence>
<dbReference type="InterPro" id="IPR036291">
    <property type="entry name" value="NAD(P)-bd_dom_sf"/>
</dbReference>
<evidence type="ECO:0000256" key="3">
    <source>
        <dbReference type="ARBA" id="ARBA00023002"/>
    </source>
</evidence>
<reference evidence="7" key="2">
    <citation type="journal article" date="2009" name="Fungal Genet. Biol.">
        <title>The 2008 update of the Aspergillus nidulans genome annotation: a community effort.</title>
        <authorList>
            <person name="Wortman J.R."/>
            <person name="Gilsenan J.M."/>
            <person name="Joardar V."/>
            <person name="Deegan J."/>
            <person name="Clutterbuck J."/>
            <person name="Andersen M.R."/>
            <person name="Archer D."/>
            <person name="Bencina M."/>
            <person name="Braus G."/>
            <person name="Coutinho P."/>
            <person name="von Dohren H."/>
            <person name="Doonan J."/>
            <person name="Driessen A.J."/>
            <person name="Durek P."/>
            <person name="Espeso E."/>
            <person name="Fekete E."/>
            <person name="Flipphi M."/>
            <person name="Estrada C.G."/>
            <person name="Geysens S."/>
            <person name="Goldman G."/>
            <person name="de Groot P.W."/>
            <person name="Hansen K."/>
            <person name="Harris S.D."/>
            <person name="Heinekamp T."/>
            <person name="Helmstaedt K."/>
            <person name="Henrissat B."/>
            <person name="Hofmann G."/>
            <person name="Homan T."/>
            <person name="Horio T."/>
            <person name="Horiuchi H."/>
            <person name="James S."/>
            <person name="Jones M."/>
            <person name="Karaffa L."/>
            <person name="Karanyi Z."/>
            <person name="Kato M."/>
            <person name="Keller N."/>
            <person name="Kelly D.E."/>
            <person name="Kiel J.A."/>
            <person name="Kim J.M."/>
            <person name="van der Klei I.J."/>
            <person name="Klis F.M."/>
            <person name="Kovalchuk A."/>
            <person name="Krasevec N."/>
            <person name="Kubicek C.P."/>
            <person name="Liu B."/>
            <person name="Maccabe A."/>
            <person name="Meyer V."/>
            <person name="Mirabito P."/>
            <person name="Miskei M."/>
            <person name="Mos M."/>
            <person name="Mullins J."/>
            <person name="Nelson D.R."/>
            <person name="Nielsen J."/>
            <person name="Oakley B.R."/>
            <person name="Osmani S.A."/>
            <person name="Pakula T."/>
            <person name="Paszewski A."/>
            <person name="Paulsen I."/>
            <person name="Pilsyk S."/>
            <person name="Pocsi I."/>
            <person name="Punt P.J."/>
            <person name="Ram A.F."/>
            <person name="Ren Q."/>
            <person name="Robellet X."/>
            <person name="Robson G."/>
            <person name="Seiboth B."/>
            <person name="van Solingen P."/>
            <person name="Specht T."/>
            <person name="Sun J."/>
            <person name="Taheri-Talesh N."/>
            <person name="Takeshita N."/>
            <person name="Ussery D."/>
            <person name="vanKuyk P.A."/>
            <person name="Visser H."/>
            <person name="van de Vondervoort P.J."/>
            <person name="de Vries R.P."/>
            <person name="Walton J."/>
            <person name="Xiang X."/>
            <person name="Xiong Y."/>
            <person name="Zeng A.P."/>
            <person name="Brandt B.W."/>
            <person name="Cornell M.J."/>
            <person name="van den Hondel C.A."/>
            <person name="Visser J."/>
            <person name="Oliver S.G."/>
            <person name="Turner G."/>
        </authorList>
    </citation>
    <scope>GENOME REANNOTATION</scope>
    <source>
        <strain evidence="7">FGSC A4 / ATCC 38163 / CBS 112.46 / NRRL 194 / M139</strain>
    </source>
</reference>
<keyword evidence="3" id="KW-0560">Oxidoreductase</keyword>
<dbReference type="HOGENOM" id="CLU_007383_8_4_1"/>
<dbReference type="AlphaFoldDB" id="Q5BCB1"/>
<dbReference type="OrthoDB" id="419598at2759"/>
<dbReference type="InterPro" id="IPR008030">
    <property type="entry name" value="NmrA-like"/>
</dbReference>
<sequence>MSSPTIFVCGATGTQGSAIISSIQKHQPTTKIHGITRDPSSEQSKALQAGGVMLFEGNFNDEDSLRTAMTGCTALFLNLMPNLTEIAQELAQANRILQIAKEVGVHQVVYSSGLVTNAERRKYWDPTSFVAKIVLSKKQVEEAVRIAGFKYYTIIRPGNFMTNFLAPYVYRQYPGLAERGEFTTAFTRDTVIPMIDPNDIGEFGAAAFMEPERFHGKEIAIASELLTLDEILASLSKAAGRQLKANYMSQEEIDKQVKTNPFVGGQLMARDMVDEVDIEYMTTFGVQTVHSSELQTTSSISDTYTPHHFIRTVAKDSSQAPIRDKQEQSITTDALPAKDMKEQ</sequence>
<accession>Q5BCB1</accession>
<reference evidence="7" key="1">
    <citation type="journal article" date="2005" name="Nature">
        <title>Sequencing of Aspergillus nidulans and comparative analysis with A. fumigatus and A. oryzae.</title>
        <authorList>
            <person name="Galagan J.E."/>
            <person name="Calvo S.E."/>
            <person name="Cuomo C."/>
            <person name="Ma L.J."/>
            <person name="Wortman J.R."/>
            <person name="Batzoglou S."/>
            <person name="Lee S.I."/>
            <person name="Basturkmen M."/>
            <person name="Spevak C.C."/>
            <person name="Clutterbuck J."/>
            <person name="Kapitonov V."/>
            <person name="Jurka J."/>
            <person name="Scazzocchio C."/>
            <person name="Farman M."/>
            <person name="Butler J."/>
            <person name="Purcell S."/>
            <person name="Harris S."/>
            <person name="Braus G.H."/>
            <person name="Draht O."/>
            <person name="Busch S."/>
            <person name="D'Enfert C."/>
            <person name="Bouchier C."/>
            <person name="Goldman G.H."/>
            <person name="Bell-Pedersen D."/>
            <person name="Griffiths-Jones S."/>
            <person name="Doonan J.H."/>
            <person name="Yu J."/>
            <person name="Vienken K."/>
            <person name="Pain A."/>
            <person name="Freitag M."/>
            <person name="Selker E.U."/>
            <person name="Archer D.B."/>
            <person name="Penalva M.A."/>
            <person name="Oakley B.R."/>
            <person name="Momany M."/>
            <person name="Tanaka T."/>
            <person name="Kumagai T."/>
            <person name="Asai K."/>
            <person name="Machida M."/>
            <person name="Nierman W.C."/>
            <person name="Denning D.W."/>
            <person name="Caddick M."/>
            <person name="Hynes M."/>
            <person name="Paoletti M."/>
            <person name="Fischer R."/>
            <person name="Miller B."/>
            <person name="Dyer P."/>
            <person name="Sachs M.S."/>
            <person name="Osmani S.A."/>
            <person name="Birren B.W."/>
        </authorList>
    </citation>
    <scope>NUCLEOTIDE SEQUENCE [LARGE SCALE GENOMIC DNA]</scope>
    <source>
        <strain evidence="7">FGSC A4 / ATCC 38163 / CBS 112.46 / NRRL 194 / M139</strain>
    </source>
</reference>
<accession>C8VPM9</accession>
<dbReference type="Pfam" id="PF05368">
    <property type="entry name" value="NmrA"/>
    <property type="match status" value="1"/>
</dbReference>
<dbReference type="SUPFAM" id="SSF51735">
    <property type="entry name" value="NAD(P)-binding Rossmann-fold domains"/>
    <property type="match status" value="1"/>
</dbReference>
<dbReference type="GeneID" id="2874674"/>
<dbReference type="CDD" id="cd05251">
    <property type="entry name" value="NmrA_like_SDR_a"/>
    <property type="match status" value="1"/>
</dbReference>
<dbReference type="InParanoid" id="Q5BCB1"/>
<organism evidence="6 7">
    <name type="scientific">Emericella nidulans (strain FGSC A4 / ATCC 38163 / CBS 112.46 / NRRL 194 / M139)</name>
    <name type="common">Aspergillus nidulans</name>
    <dbReference type="NCBI Taxonomy" id="227321"/>
    <lineage>
        <taxon>Eukaryota</taxon>
        <taxon>Fungi</taxon>
        <taxon>Dikarya</taxon>
        <taxon>Ascomycota</taxon>
        <taxon>Pezizomycotina</taxon>
        <taxon>Eurotiomycetes</taxon>
        <taxon>Eurotiomycetidae</taxon>
        <taxon>Eurotiales</taxon>
        <taxon>Aspergillaceae</taxon>
        <taxon>Aspergillus</taxon>
        <taxon>Aspergillus subgen. Nidulantes</taxon>
    </lineage>
</organism>
<evidence type="ECO:0000313" key="7">
    <source>
        <dbReference type="Proteomes" id="UP000000560"/>
    </source>
</evidence>
<dbReference type="GO" id="GO:0016491">
    <property type="term" value="F:oxidoreductase activity"/>
    <property type="evidence" value="ECO:0007669"/>
    <property type="project" value="UniProtKB-KW"/>
</dbReference>
<dbReference type="OMA" id="VEPFVRM"/>
<dbReference type="PANTHER" id="PTHR42748:SF30">
    <property type="entry name" value="NMRA-LIKE DOMAIN-CONTAINING PROTEIN"/>
    <property type="match status" value="1"/>
</dbReference>
<dbReference type="eggNOG" id="ENOG502SKH5">
    <property type="taxonomic scope" value="Eukaryota"/>
</dbReference>
<feature type="region of interest" description="Disordered" evidence="4">
    <location>
        <begin position="313"/>
        <end position="343"/>
    </location>
</feature>
<protein>
    <recommendedName>
        <fullName evidence="5">NmrA-like domain-containing protein</fullName>
    </recommendedName>
</protein>
<dbReference type="KEGG" id="ani:ANIA_01819"/>